<proteinExistence type="predicted"/>
<dbReference type="Pfam" id="PF01095">
    <property type="entry name" value="Pectinesterase"/>
    <property type="match status" value="1"/>
</dbReference>
<dbReference type="Gene3D" id="2.160.20.10">
    <property type="entry name" value="Single-stranded right-handed beta-helix, Pectin lyase-like"/>
    <property type="match status" value="1"/>
</dbReference>
<evidence type="ECO:0000256" key="5">
    <source>
        <dbReference type="ARBA" id="ARBA00022525"/>
    </source>
</evidence>
<evidence type="ECO:0000256" key="2">
    <source>
        <dbReference type="ARBA" id="ARBA00005184"/>
    </source>
</evidence>
<feature type="domain" description="Pectinesterase catalytic" evidence="10">
    <location>
        <begin position="50"/>
        <end position="343"/>
    </location>
</feature>
<keyword evidence="5" id="KW-0964">Secreted</keyword>
<dbReference type="GO" id="GO:0042545">
    <property type="term" value="P:cell wall modification"/>
    <property type="evidence" value="ECO:0007669"/>
    <property type="project" value="InterPro"/>
</dbReference>
<dbReference type="SUPFAM" id="SSF51126">
    <property type="entry name" value="Pectin lyase-like"/>
    <property type="match status" value="1"/>
</dbReference>
<evidence type="ECO:0000256" key="7">
    <source>
        <dbReference type="ARBA" id="ARBA00023085"/>
    </source>
</evidence>
<name>A0AAF0XFZ1_DAUCS</name>
<comment type="subcellular location">
    <subcellularLocation>
        <location evidence="1">Secreted</location>
        <location evidence="1">Cell wall</location>
    </subcellularLocation>
</comment>
<keyword evidence="7" id="KW-0063">Aspartyl esterase</keyword>
<evidence type="ECO:0000256" key="8">
    <source>
        <dbReference type="ARBA" id="ARBA00023316"/>
    </source>
</evidence>
<comment type="catalytic activity">
    <reaction evidence="9">
        <text>[(1-&gt;4)-alpha-D-galacturonosyl methyl ester](n) + n H2O = [(1-&gt;4)-alpha-D-galacturonosyl](n) + n methanol + n H(+)</text>
        <dbReference type="Rhea" id="RHEA:22380"/>
        <dbReference type="Rhea" id="RHEA-COMP:14570"/>
        <dbReference type="Rhea" id="RHEA-COMP:14573"/>
        <dbReference type="ChEBI" id="CHEBI:15377"/>
        <dbReference type="ChEBI" id="CHEBI:15378"/>
        <dbReference type="ChEBI" id="CHEBI:17790"/>
        <dbReference type="ChEBI" id="CHEBI:140522"/>
        <dbReference type="ChEBI" id="CHEBI:140523"/>
        <dbReference type="EC" id="3.1.1.11"/>
    </reaction>
</comment>
<keyword evidence="12" id="KW-1185">Reference proteome</keyword>
<dbReference type="EC" id="3.1.1.11" evidence="3"/>
<accession>A0AAF0XFZ1</accession>
<reference evidence="11" key="1">
    <citation type="journal article" date="2016" name="Nat. Genet.">
        <title>A high-quality carrot genome assembly provides new insights into carotenoid accumulation and asterid genome evolution.</title>
        <authorList>
            <person name="Iorizzo M."/>
            <person name="Ellison S."/>
            <person name="Senalik D."/>
            <person name="Zeng P."/>
            <person name="Satapoomin P."/>
            <person name="Huang J."/>
            <person name="Bowman M."/>
            <person name="Iovene M."/>
            <person name="Sanseverino W."/>
            <person name="Cavagnaro P."/>
            <person name="Yildiz M."/>
            <person name="Macko-Podgorni A."/>
            <person name="Moranska E."/>
            <person name="Grzebelus E."/>
            <person name="Grzebelus D."/>
            <person name="Ashrafi H."/>
            <person name="Zheng Z."/>
            <person name="Cheng S."/>
            <person name="Spooner D."/>
            <person name="Van Deynze A."/>
            <person name="Simon P."/>
        </authorList>
    </citation>
    <scope>NUCLEOTIDE SEQUENCE</scope>
    <source>
        <tissue evidence="11">Leaf</tissue>
    </source>
</reference>
<dbReference type="InterPro" id="IPR011050">
    <property type="entry name" value="Pectin_lyase_fold/virulence"/>
</dbReference>
<evidence type="ECO:0000313" key="12">
    <source>
        <dbReference type="Proteomes" id="UP000077755"/>
    </source>
</evidence>
<dbReference type="EMBL" id="CP093349">
    <property type="protein sequence ID" value="WOH07383.1"/>
    <property type="molecule type" value="Genomic_DNA"/>
</dbReference>
<dbReference type="FunFam" id="2.160.20.10:FF:000029">
    <property type="entry name" value="Pectinesterase 4"/>
    <property type="match status" value="1"/>
</dbReference>
<dbReference type="PANTHER" id="PTHR31707">
    <property type="entry name" value="PECTINESTERASE"/>
    <property type="match status" value="1"/>
</dbReference>
<evidence type="ECO:0000259" key="10">
    <source>
        <dbReference type="Pfam" id="PF01095"/>
    </source>
</evidence>
<keyword evidence="4" id="KW-0134">Cell wall</keyword>
<evidence type="ECO:0000256" key="1">
    <source>
        <dbReference type="ARBA" id="ARBA00004191"/>
    </source>
</evidence>
<keyword evidence="6" id="KW-0378">Hydrolase</keyword>
<evidence type="ECO:0000256" key="9">
    <source>
        <dbReference type="ARBA" id="ARBA00047928"/>
    </source>
</evidence>
<reference evidence="11" key="2">
    <citation type="submission" date="2022-03" db="EMBL/GenBank/DDBJ databases">
        <title>Draft title - Genomic analysis of global carrot germplasm unveils the trajectory of domestication and the origin of high carotenoid orange carrot.</title>
        <authorList>
            <person name="Iorizzo M."/>
            <person name="Ellison S."/>
            <person name="Senalik D."/>
            <person name="Macko-Podgorni A."/>
            <person name="Grzebelus D."/>
            <person name="Bostan H."/>
            <person name="Rolling W."/>
            <person name="Curaba J."/>
            <person name="Simon P."/>
        </authorList>
    </citation>
    <scope>NUCLEOTIDE SEQUENCE</scope>
    <source>
        <tissue evidence="11">Leaf</tissue>
    </source>
</reference>
<gene>
    <name evidence="11" type="ORF">DCAR_0726813</name>
</gene>
<sequence length="359" mass="40127">MEVKSKNKLPNFQNILFSYLVSDNDANLQRILLCIIMLCSTWAIQARPFDVVVARDGSGNFDKISEAVAAAPDRSSEKYYIRIKRGTYAEHIRIGTEKTNLVFVGDGMDVTIITNSRSNHSGYSIFESATVDVEGDGFIAKGITFMNSAGPNNGQAVAMKSSSNLSAFYQCRFKGYQDTLFVDKGLQFYRDSEIYGNTDFIFGNAAAVFQNCHIFVLNPTTNHACVITAQGRVSNDVFTGIVIHKCTIVAADGFRKGTKTYLGRPWSSLSTVVILESFLDDLIDPKGWLQWNRVDPQHSSLYYGEYGNQGPGADTSRRVKWRGVKILDFTEANKFSVRNFIRGQTWIPFTNIPFLPDLK</sequence>
<dbReference type="AlphaFoldDB" id="A0AAF0XFZ1"/>
<dbReference type="InterPro" id="IPR000070">
    <property type="entry name" value="Pectinesterase_cat"/>
</dbReference>
<comment type="pathway">
    <text evidence="2">Glycan metabolism; pectin degradation; 2-dehydro-3-deoxy-D-gluconate from pectin: step 1/5.</text>
</comment>
<evidence type="ECO:0000313" key="11">
    <source>
        <dbReference type="EMBL" id="WOH07383.1"/>
    </source>
</evidence>
<keyword evidence="8" id="KW-0961">Cell wall biogenesis/degradation</keyword>
<dbReference type="GO" id="GO:0030599">
    <property type="term" value="F:pectinesterase activity"/>
    <property type="evidence" value="ECO:0007669"/>
    <property type="project" value="UniProtKB-EC"/>
</dbReference>
<evidence type="ECO:0000256" key="6">
    <source>
        <dbReference type="ARBA" id="ARBA00022801"/>
    </source>
</evidence>
<protein>
    <recommendedName>
        <fullName evidence="3">pectinesterase</fullName>
        <ecNumber evidence="3">3.1.1.11</ecNumber>
    </recommendedName>
</protein>
<dbReference type="InterPro" id="IPR012334">
    <property type="entry name" value="Pectin_lyas_fold"/>
</dbReference>
<dbReference type="Proteomes" id="UP000077755">
    <property type="component" value="Chromosome 7"/>
</dbReference>
<evidence type="ECO:0000256" key="3">
    <source>
        <dbReference type="ARBA" id="ARBA00013229"/>
    </source>
</evidence>
<evidence type="ECO:0000256" key="4">
    <source>
        <dbReference type="ARBA" id="ARBA00022512"/>
    </source>
</evidence>
<organism evidence="11 12">
    <name type="scientific">Daucus carota subsp. sativus</name>
    <name type="common">Carrot</name>
    <dbReference type="NCBI Taxonomy" id="79200"/>
    <lineage>
        <taxon>Eukaryota</taxon>
        <taxon>Viridiplantae</taxon>
        <taxon>Streptophyta</taxon>
        <taxon>Embryophyta</taxon>
        <taxon>Tracheophyta</taxon>
        <taxon>Spermatophyta</taxon>
        <taxon>Magnoliopsida</taxon>
        <taxon>eudicotyledons</taxon>
        <taxon>Gunneridae</taxon>
        <taxon>Pentapetalae</taxon>
        <taxon>asterids</taxon>
        <taxon>campanulids</taxon>
        <taxon>Apiales</taxon>
        <taxon>Apiaceae</taxon>
        <taxon>Apioideae</taxon>
        <taxon>Scandiceae</taxon>
        <taxon>Daucinae</taxon>
        <taxon>Daucus</taxon>
        <taxon>Daucus sect. Daucus</taxon>
    </lineage>
</organism>